<dbReference type="Gene3D" id="3.30.470.20">
    <property type="entry name" value="ATP-grasp fold, B domain"/>
    <property type="match status" value="1"/>
</dbReference>
<gene>
    <name evidence="1" type="ORF">THRCLA_04494</name>
</gene>
<dbReference type="PANTHER" id="PTHR46088:SF1">
    <property type="entry name" value="TUBULIN--TYROSINE LIGASE-LIKE PROTEIN 12"/>
    <property type="match status" value="1"/>
</dbReference>
<dbReference type="EMBL" id="JNBS01000957">
    <property type="protein sequence ID" value="OQS03214.1"/>
    <property type="molecule type" value="Genomic_DNA"/>
</dbReference>
<proteinExistence type="predicted"/>
<dbReference type="Proteomes" id="UP000243217">
    <property type="component" value="Unassembled WGS sequence"/>
</dbReference>
<dbReference type="OrthoDB" id="60477at2759"/>
<protein>
    <submittedName>
        <fullName evidence="1">Ubulin-tyrosine ligase</fullName>
    </submittedName>
</protein>
<sequence>MALTYNMESEFPELMQEYIRREEAGEDNIWICKPWNMARSLDTTIAISSANLAKLAQTGPKIACKYITRPLLIQQRKFDFRFLVMLVDTEPLQVYVSGAYWLRIANKPFSMDNFDDFQKHFTVMNYTEHNVEEMGNDEFERHFKAEYPNQNWSVVKVDILESIKGVFTAATKYPAPNGLGKSNKSRALYGVDVMLEWQGDKIHPVVLECNFHPDLRRASRYYPKFFNDFLNVLVLNKPEATVYGVTKL</sequence>
<dbReference type="AlphaFoldDB" id="A0A1V9ZYY0"/>
<dbReference type="PANTHER" id="PTHR46088">
    <property type="entry name" value="TUBULIN--TYROSINE LIGASE-LIKE PROTEIN 12"/>
    <property type="match status" value="1"/>
</dbReference>
<evidence type="ECO:0000313" key="1">
    <source>
        <dbReference type="EMBL" id="OQS03214.1"/>
    </source>
</evidence>
<evidence type="ECO:0000313" key="2">
    <source>
        <dbReference type="Proteomes" id="UP000243217"/>
    </source>
</evidence>
<dbReference type="PROSITE" id="PS51221">
    <property type="entry name" value="TTL"/>
    <property type="match status" value="1"/>
</dbReference>
<organism evidence="1 2">
    <name type="scientific">Thraustotheca clavata</name>
    <dbReference type="NCBI Taxonomy" id="74557"/>
    <lineage>
        <taxon>Eukaryota</taxon>
        <taxon>Sar</taxon>
        <taxon>Stramenopiles</taxon>
        <taxon>Oomycota</taxon>
        <taxon>Saprolegniomycetes</taxon>
        <taxon>Saprolegniales</taxon>
        <taxon>Achlyaceae</taxon>
        <taxon>Thraustotheca</taxon>
    </lineage>
</organism>
<dbReference type="InterPro" id="IPR027749">
    <property type="entry name" value="TTLL12"/>
</dbReference>
<dbReference type="STRING" id="74557.A0A1V9ZYY0"/>
<dbReference type="GO" id="GO:0005737">
    <property type="term" value="C:cytoplasm"/>
    <property type="evidence" value="ECO:0007669"/>
    <property type="project" value="TreeGrafter"/>
</dbReference>
<keyword evidence="1" id="KW-0436">Ligase</keyword>
<accession>A0A1V9ZYY0</accession>
<keyword evidence="2" id="KW-1185">Reference proteome</keyword>
<dbReference type="InterPro" id="IPR004344">
    <property type="entry name" value="TTL/TTLL_fam"/>
</dbReference>
<dbReference type="GO" id="GO:0016874">
    <property type="term" value="F:ligase activity"/>
    <property type="evidence" value="ECO:0007669"/>
    <property type="project" value="UniProtKB-KW"/>
</dbReference>
<comment type="caution">
    <text evidence="1">The sequence shown here is derived from an EMBL/GenBank/DDBJ whole genome shotgun (WGS) entry which is preliminary data.</text>
</comment>
<dbReference type="Pfam" id="PF03133">
    <property type="entry name" value="TTL"/>
    <property type="match status" value="1"/>
</dbReference>
<name>A0A1V9ZYY0_9STRA</name>
<reference evidence="1 2" key="1">
    <citation type="journal article" date="2014" name="Genome Biol. Evol.">
        <title>The secreted proteins of Achlya hypogyna and Thraustotheca clavata identify the ancestral oomycete secretome and reveal gene acquisitions by horizontal gene transfer.</title>
        <authorList>
            <person name="Misner I."/>
            <person name="Blouin N."/>
            <person name="Leonard G."/>
            <person name="Richards T.A."/>
            <person name="Lane C.E."/>
        </authorList>
    </citation>
    <scope>NUCLEOTIDE SEQUENCE [LARGE SCALE GENOMIC DNA]</scope>
    <source>
        <strain evidence="1 2">ATCC 34112</strain>
    </source>
</reference>